<dbReference type="GO" id="GO:0017025">
    <property type="term" value="F:TBP-class protein binding"/>
    <property type="evidence" value="ECO:0007669"/>
    <property type="project" value="InterPro"/>
</dbReference>
<gene>
    <name evidence="4" type="ORF">Terrestrivirus4_90</name>
</gene>
<evidence type="ECO:0000256" key="1">
    <source>
        <dbReference type="ARBA" id="ARBA00023015"/>
    </source>
</evidence>
<dbReference type="GO" id="GO:0097550">
    <property type="term" value="C:transcription preinitiation complex"/>
    <property type="evidence" value="ECO:0007669"/>
    <property type="project" value="TreeGrafter"/>
</dbReference>
<dbReference type="GO" id="GO:0070897">
    <property type="term" value="P:transcription preinitiation complex assembly"/>
    <property type="evidence" value="ECO:0007669"/>
    <property type="project" value="InterPro"/>
</dbReference>
<evidence type="ECO:0000256" key="2">
    <source>
        <dbReference type="ARBA" id="ARBA00023163"/>
    </source>
</evidence>
<protein>
    <submittedName>
        <fullName evidence="4">Transcription initiation factor IIB</fullName>
    </submittedName>
</protein>
<dbReference type="Gene3D" id="1.10.472.10">
    <property type="entry name" value="Cyclin-like"/>
    <property type="match status" value="1"/>
</dbReference>
<feature type="domain" description="Transcription factor TFIIB cyclin-like" evidence="3">
    <location>
        <begin position="243"/>
        <end position="330"/>
    </location>
</feature>
<name>A0A3G4ZMF9_9VIRU</name>
<sequence length="494" mass="56602">MINNIDDLNNLTDADLRDIFDNIEFSIDGNKSGKKAVKKYDICPFCLNPSILEDGVNGIIVCTNNLCGQVIDVLLDQNPEWRQYEDDGTNNARCAMPINQLLPQSSLGTSISGNYKSRLKTLQTWGAMPYRERSLNNVFKKIHELCQKGNIIKCIEDDAKIYYKTISDCKHIIGKNKGKHIIIRGKNRASLIAACVFFACRRNGKTRTPKEIADLFGLKYTEITKGCKNFMKLMKIRDMGLANNTSQPEHFVIRFCNELKLSKALTDQVIQIAKNIRKLNIASVHTPSSTATCSILLMAEINKIRTITKKRLAQKFNVSEVTISKAYNKIEMYRKALIDDNLTEILVKKIEETRTNAKIPDFVLQRLKKFSNIPANLDTNLLKTTVQPTANEYPNNQNNQELYQIPIINNDFYGTGELYEDLELEGFDDDDFRDTFDDFDDFDNSDESEDELYYDEIGDDKLDTDMKKVLIQNKYIIDRLKKTDKECNMIMNSL</sequence>
<evidence type="ECO:0000259" key="3">
    <source>
        <dbReference type="Pfam" id="PF00382"/>
    </source>
</evidence>
<organism evidence="4">
    <name type="scientific">Terrestrivirus sp</name>
    <dbReference type="NCBI Taxonomy" id="2487775"/>
    <lineage>
        <taxon>Viruses</taxon>
        <taxon>Varidnaviria</taxon>
        <taxon>Bamfordvirae</taxon>
        <taxon>Nucleocytoviricota</taxon>
        <taxon>Megaviricetes</taxon>
        <taxon>Imitervirales</taxon>
        <taxon>Mimiviridae</taxon>
        <taxon>Klosneuvirinae</taxon>
    </lineage>
</organism>
<accession>A0A3G4ZMF9</accession>
<dbReference type="Gene3D" id="1.10.472.170">
    <property type="match status" value="1"/>
</dbReference>
<dbReference type="InterPro" id="IPR036915">
    <property type="entry name" value="Cyclin-like_sf"/>
</dbReference>
<proteinExistence type="predicted"/>
<dbReference type="SUPFAM" id="SSF57783">
    <property type="entry name" value="Zinc beta-ribbon"/>
    <property type="match status" value="1"/>
</dbReference>
<evidence type="ECO:0000313" key="4">
    <source>
        <dbReference type="EMBL" id="AYV76042.1"/>
    </source>
</evidence>
<dbReference type="SUPFAM" id="SSF47954">
    <property type="entry name" value="Cyclin-like"/>
    <property type="match status" value="2"/>
</dbReference>
<keyword evidence="1" id="KW-0805">Transcription regulation</keyword>
<dbReference type="PRINTS" id="PR00685">
    <property type="entry name" value="TIFACTORIIB"/>
</dbReference>
<keyword evidence="2" id="KW-0804">Transcription</keyword>
<keyword evidence="4" id="KW-0396">Initiation factor</keyword>
<dbReference type="EMBL" id="MK071982">
    <property type="protein sequence ID" value="AYV76042.1"/>
    <property type="molecule type" value="Genomic_DNA"/>
</dbReference>
<dbReference type="PANTHER" id="PTHR11618">
    <property type="entry name" value="TRANSCRIPTION INITIATION FACTOR IIB-RELATED"/>
    <property type="match status" value="1"/>
</dbReference>
<dbReference type="InterPro" id="IPR000812">
    <property type="entry name" value="TFIIB"/>
</dbReference>
<feature type="domain" description="Transcription factor TFIIB cyclin-like" evidence="3">
    <location>
        <begin position="132"/>
        <end position="231"/>
    </location>
</feature>
<keyword evidence="4" id="KW-0648">Protein biosynthesis</keyword>
<dbReference type="Pfam" id="PF00382">
    <property type="entry name" value="TFIIB"/>
    <property type="match status" value="2"/>
</dbReference>
<reference evidence="4" key="1">
    <citation type="submission" date="2018-10" db="EMBL/GenBank/DDBJ databases">
        <title>Hidden diversity of soil giant viruses.</title>
        <authorList>
            <person name="Schulz F."/>
            <person name="Alteio L."/>
            <person name="Goudeau D."/>
            <person name="Ryan E.M."/>
            <person name="Malmstrom R.R."/>
            <person name="Blanchard J."/>
            <person name="Woyke T."/>
        </authorList>
    </citation>
    <scope>NUCLEOTIDE SEQUENCE</scope>
    <source>
        <strain evidence="4">TEV1</strain>
    </source>
</reference>
<dbReference type="InterPro" id="IPR013150">
    <property type="entry name" value="TFIIB_cyclin"/>
</dbReference>
<dbReference type="PANTHER" id="PTHR11618:SF13">
    <property type="entry name" value="TRANSCRIPTION INITIATION FACTOR IIB"/>
    <property type="match status" value="1"/>
</dbReference>